<reference evidence="2 3" key="1">
    <citation type="submission" date="2021-07" db="EMBL/GenBank/DDBJ databases">
        <title>The Aristolochia fimbriata genome: insights into angiosperm evolution, floral development and chemical biosynthesis.</title>
        <authorList>
            <person name="Jiao Y."/>
        </authorList>
    </citation>
    <scope>NUCLEOTIDE SEQUENCE [LARGE SCALE GENOMIC DNA]</scope>
    <source>
        <strain evidence="2">IBCAS-2021</strain>
        <tissue evidence="2">Leaf</tissue>
    </source>
</reference>
<protein>
    <recommendedName>
        <fullName evidence="4">Cytochrome c biogenesis B</fullName>
    </recommendedName>
</protein>
<keyword evidence="1" id="KW-1133">Transmembrane helix</keyword>
<keyword evidence="1" id="KW-0472">Membrane</keyword>
<feature type="transmembrane region" description="Helical" evidence="1">
    <location>
        <begin position="13"/>
        <end position="31"/>
    </location>
</feature>
<keyword evidence="3" id="KW-1185">Reference proteome</keyword>
<dbReference type="EMBL" id="JAINDJ010000008">
    <property type="protein sequence ID" value="KAG9440475.1"/>
    <property type="molecule type" value="Genomic_DNA"/>
</dbReference>
<organism evidence="2 3">
    <name type="scientific">Aristolochia fimbriata</name>
    <name type="common">White veined hardy Dutchman's pipe vine</name>
    <dbReference type="NCBI Taxonomy" id="158543"/>
    <lineage>
        <taxon>Eukaryota</taxon>
        <taxon>Viridiplantae</taxon>
        <taxon>Streptophyta</taxon>
        <taxon>Embryophyta</taxon>
        <taxon>Tracheophyta</taxon>
        <taxon>Spermatophyta</taxon>
        <taxon>Magnoliopsida</taxon>
        <taxon>Magnoliidae</taxon>
        <taxon>Piperales</taxon>
        <taxon>Aristolochiaceae</taxon>
        <taxon>Aristolochia</taxon>
    </lineage>
</organism>
<comment type="caution">
    <text evidence="2">The sequence shown here is derived from an EMBL/GenBank/DDBJ whole genome shotgun (WGS) entry which is preliminary data.</text>
</comment>
<sequence>MAWNPTFGPDKTSFLYLDGVFVLLCLWNGAWQPARYFPRAGPIVALHRIPNVLLRGQLQAYKPAPSLSSTDSGNEIRRGFQPPPFFFSFLRIELPLSLIFTRGYPIHFPTTIFEDPIIWVLPKTAFIQGRLLLSGLLRNDRNTSNTATSSCNATGKKRKNRGGLFMHAGVLMLQQDGIDWSPLEPTRTSYTPLTRALEGRAACCCTPHSGCLHDDTMISGSSSATESRHCLQVSGHGFYCAL</sequence>
<evidence type="ECO:0000313" key="3">
    <source>
        <dbReference type="Proteomes" id="UP000825729"/>
    </source>
</evidence>
<gene>
    <name evidence="2" type="ORF">H6P81_020640</name>
</gene>
<accession>A0AAV7DV18</accession>
<evidence type="ECO:0008006" key="4">
    <source>
        <dbReference type="Google" id="ProtNLM"/>
    </source>
</evidence>
<evidence type="ECO:0000256" key="1">
    <source>
        <dbReference type="SAM" id="Phobius"/>
    </source>
</evidence>
<proteinExistence type="predicted"/>
<dbReference type="Proteomes" id="UP000825729">
    <property type="component" value="Unassembled WGS sequence"/>
</dbReference>
<evidence type="ECO:0000313" key="2">
    <source>
        <dbReference type="EMBL" id="KAG9440475.1"/>
    </source>
</evidence>
<dbReference type="AlphaFoldDB" id="A0AAV7DV18"/>
<keyword evidence="1" id="KW-0812">Transmembrane</keyword>
<name>A0AAV7DV18_ARIFI</name>